<protein>
    <submittedName>
        <fullName evidence="1">Uncharacterized protein</fullName>
    </submittedName>
</protein>
<dbReference type="SUPFAM" id="SSF51735">
    <property type="entry name" value="NAD(P)-binding Rossmann-fold domains"/>
    <property type="match status" value="1"/>
</dbReference>
<keyword evidence="2" id="KW-1185">Reference proteome</keyword>
<dbReference type="InterPro" id="IPR036291">
    <property type="entry name" value="NAD(P)-bd_dom_sf"/>
</dbReference>
<reference evidence="1 2" key="1">
    <citation type="submission" date="2015-06" db="EMBL/GenBank/DDBJ databases">
        <title>Draft genome of the ant-associated black yeast Phialophora attae CBS 131958.</title>
        <authorList>
            <person name="Moreno L.F."/>
            <person name="Stielow B.J."/>
            <person name="de Hoog S."/>
            <person name="Vicente V.A."/>
            <person name="Weiss V.A."/>
            <person name="de Vries M."/>
            <person name="Cruz L.M."/>
            <person name="Souza E.M."/>
        </authorList>
    </citation>
    <scope>NUCLEOTIDE SEQUENCE [LARGE SCALE GENOMIC DNA]</scope>
    <source>
        <strain evidence="1 2">CBS 131958</strain>
    </source>
</reference>
<dbReference type="Gene3D" id="3.40.50.720">
    <property type="entry name" value="NAD(P)-binding Rossmann-like Domain"/>
    <property type="match status" value="1"/>
</dbReference>
<dbReference type="GeneID" id="28742051"/>
<dbReference type="EMBL" id="LFJN01000007">
    <property type="protein sequence ID" value="KPI42547.1"/>
    <property type="molecule type" value="Genomic_DNA"/>
</dbReference>
<evidence type="ECO:0000313" key="2">
    <source>
        <dbReference type="Proteomes" id="UP000038010"/>
    </source>
</evidence>
<evidence type="ECO:0000313" key="1">
    <source>
        <dbReference type="EMBL" id="KPI42547.1"/>
    </source>
</evidence>
<name>A0A0N1HCP6_9EURO</name>
<dbReference type="STRING" id="1664694.A0A0N1HCP6"/>
<organism evidence="1 2">
    <name type="scientific">Cyphellophora attinorum</name>
    <dbReference type="NCBI Taxonomy" id="1664694"/>
    <lineage>
        <taxon>Eukaryota</taxon>
        <taxon>Fungi</taxon>
        <taxon>Dikarya</taxon>
        <taxon>Ascomycota</taxon>
        <taxon>Pezizomycotina</taxon>
        <taxon>Eurotiomycetes</taxon>
        <taxon>Chaetothyriomycetidae</taxon>
        <taxon>Chaetothyriales</taxon>
        <taxon>Cyphellophoraceae</taxon>
        <taxon>Cyphellophora</taxon>
    </lineage>
</organism>
<comment type="caution">
    <text evidence="1">The sequence shown here is derived from an EMBL/GenBank/DDBJ whole genome shotgun (WGS) entry which is preliminary data.</text>
</comment>
<dbReference type="RefSeq" id="XP_018002510.1">
    <property type="nucleotide sequence ID" value="XM_018150171.1"/>
</dbReference>
<dbReference type="VEuPathDB" id="FungiDB:AB675_9620"/>
<proteinExistence type="predicted"/>
<dbReference type="AlphaFoldDB" id="A0A0N1HCP6"/>
<accession>A0A0N1HCP6</accession>
<gene>
    <name evidence="1" type="ORF">AB675_9620</name>
</gene>
<sequence>MDLEITAHWDTRSQKALLEQTSSIVMNTITMAILETSQVHQVIAFFRSPSVDPSTVYAFESHVREWITLNVAGPDAESAIAAAITGHGPIDVLVNTAGFAIAGPLGFKFLDSARAVFKTNSFGAVLGCATLYEKPQVRYYCQHHVLWSMGAK</sequence>
<dbReference type="Proteomes" id="UP000038010">
    <property type="component" value="Unassembled WGS sequence"/>
</dbReference>